<comment type="caution">
    <text evidence="2">The sequence shown here is derived from an EMBL/GenBank/DDBJ whole genome shotgun (WGS) entry which is preliminary data.</text>
</comment>
<evidence type="ECO:0000313" key="2">
    <source>
        <dbReference type="EMBL" id="MET3663316.1"/>
    </source>
</evidence>
<reference evidence="2 3" key="1">
    <citation type="submission" date="2024-06" db="EMBL/GenBank/DDBJ databases">
        <title>Genomic Encyclopedia of Type Strains, Phase IV (KMG-IV): sequencing the most valuable type-strain genomes for metagenomic binning, comparative biology and taxonomic classification.</title>
        <authorList>
            <person name="Goeker M."/>
        </authorList>
    </citation>
    <scope>NUCLEOTIDE SEQUENCE [LARGE SCALE GENOMIC DNA]</scope>
    <source>
        <strain evidence="2 3">DSM 19730</strain>
    </source>
</reference>
<evidence type="ECO:0000313" key="3">
    <source>
        <dbReference type="Proteomes" id="UP001549143"/>
    </source>
</evidence>
<name>A0ABV2KQH0_9HYPH</name>
<organism evidence="2 3">
    <name type="scientific">Aquamicrobium ahrensii</name>
    <dbReference type="NCBI Taxonomy" id="469551"/>
    <lineage>
        <taxon>Bacteria</taxon>
        <taxon>Pseudomonadati</taxon>
        <taxon>Pseudomonadota</taxon>
        <taxon>Alphaproteobacteria</taxon>
        <taxon>Hyphomicrobiales</taxon>
        <taxon>Phyllobacteriaceae</taxon>
        <taxon>Aquamicrobium</taxon>
    </lineage>
</organism>
<accession>A0ABV2KQH0</accession>
<feature type="chain" id="PRO_5046121672" evidence="1">
    <location>
        <begin position="25"/>
        <end position="72"/>
    </location>
</feature>
<proteinExistence type="predicted"/>
<dbReference type="EMBL" id="JBEPMN010000024">
    <property type="protein sequence ID" value="MET3663316.1"/>
    <property type="molecule type" value="Genomic_DNA"/>
</dbReference>
<keyword evidence="1" id="KW-0732">Signal</keyword>
<feature type="signal peptide" evidence="1">
    <location>
        <begin position="1"/>
        <end position="24"/>
    </location>
</feature>
<protein>
    <submittedName>
        <fullName evidence="2">Membrane protein YfcA</fullName>
    </submittedName>
</protein>
<sequence length="72" mass="7256">MTCLLLATTAFGAGFLAGAMNAIAGGGTFIIFAGGPPILANTTASLTQFPGYVTSALAYKSEIERQKRGADA</sequence>
<evidence type="ECO:0000256" key="1">
    <source>
        <dbReference type="SAM" id="SignalP"/>
    </source>
</evidence>
<dbReference type="Proteomes" id="UP001549143">
    <property type="component" value="Unassembled WGS sequence"/>
</dbReference>
<gene>
    <name evidence="2" type="ORF">ABID44_003672</name>
</gene>
<keyword evidence="3" id="KW-1185">Reference proteome</keyword>